<dbReference type="Proteomes" id="UP000319383">
    <property type="component" value="Chromosome"/>
</dbReference>
<evidence type="ECO:0000313" key="2">
    <source>
        <dbReference type="EMBL" id="QDU44641.1"/>
    </source>
</evidence>
<evidence type="ECO:0000256" key="1">
    <source>
        <dbReference type="SAM" id="MobiDB-lite"/>
    </source>
</evidence>
<evidence type="ECO:0000313" key="3">
    <source>
        <dbReference type="Proteomes" id="UP000319383"/>
    </source>
</evidence>
<dbReference type="KEGG" id="sdyn:Mal52_31270"/>
<accession>A0A517ZQ92</accession>
<proteinExistence type="predicted"/>
<gene>
    <name evidence="2" type="ORF">Mal52_31270</name>
</gene>
<keyword evidence="3" id="KW-1185">Reference proteome</keyword>
<dbReference type="EMBL" id="CP036276">
    <property type="protein sequence ID" value="QDU44641.1"/>
    <property type="molecule type" value="Genomic_DNA"/>
</dbReference>
<protein>
    <submittedName>
        <fullName evidence="2">Uncharacterized protein</fullName>
    </submittedName>
</protein>
<feature type="region of interest" description="Disordered" evidence="1">
    <location>
        <begin position="1"/>
        <end position="20"/>
    </location>
</feature>
<name>A0A517ZQ92_9PLAN</name>
<organism evidence="2 3">
    <name type="scientific">Symmachiella dynata</name>
    <dbReference type="NCBI Taxonomy" id="2527995"/>
    <lineage>
        <taxon>Bacteria</taxon>
        <taxon>Pseudomonadati</taxon>
        <taxon>Planctomycetota</taxon>
        <taxon>Planctomycetia</taxon>
        <taxon>Planctomycetales</taxon>
        <taxon>Planctomycetaceae</taxon>
        <taxon>Symmachiella</taxon>
    </lineage>
</organism>
<sequence>MSSCHVSSGPHRNTDRLSMLPTVGTRGDGRCLGGVGGRTGVGCRLFPWRLAAVITGVADIIGDTLNPLLKTNPMVRSPIGGMLSETRQRFLVHRELQTGICRMRKRIRNMAGRTAFGIRQPCFNDRKSTDERHRGKKSMIVQIRRFLKNLLISRGFSAYNRP</sequence>
<dbReference type="AlphaFoldDB" id="A0A517ZQ92"/>
<reference evidence="2 3" key="1">
    <citation type="submission" date="2019-02" db="EMBL/GenBank/DDBJ databases">
        <title>Deep-cultivation of Planctomycetes and their phenomic and genomic characterization uncovers novel biology.</title>
        <authorList>
            <person name="Wiegand S."/>
            <person name="Jogler M."/>
            <person name="Boedeker C."/>
            <person name="Pinto D."/>
            <person name="Vollmers J."/>
            <person name="Rivas-Marin E."/>
            <person name="Kohn T."/>
            <person name="Peeters S.H."/>
            <person name="Heuer A."/>
            <person name="Rast P."/>
            <person name="Oberbeckmann S."/>
            <person name="Bunk B."/>
            <person name="Jeske O."/>
            <person name="Meyerdierks A."/>
            <person name="Storesund J.E."/>
            <person name="Kallscheuer N."/>
            <person name="Luecker S."/>
            <person name="Lage O.M."/>
            <person name="Pohl T."/>
            <person name="Merkel B.J."/>
            <person name="Hornburger P."/>
            <person name="Mueller R.-W."/>
            <person name="Bruemmer F."/>
            <person name="Labrenz M."/>
            <person name="Spormann A.M."/>
            <person name="Op den Camp H."/>
            <person name="Overmann J."/>
            <person name="Amann R."/>
            <person name="Jetten M.S.M."/>
            <person name="Mascher T."/>
            <person name="Medema M.H."/>
            <person name="Devos D.P."/>
            <person name="Kaster A.-K."/>
            <person name="Ovreas L."/>
            <person name="Rohde M."/>
            <person name="Galperin M.Y."/>
            <person name="Jogler C."/>
        </authorList>
    </citation>
    <scope>NUCLEOTIDE SEQUENCE [LARGE SCALE GENOMIC DNA]</scope>
    <source>
        <strain evidence="2 3">Mal52</strain>
    </source>
</reference>